<accession>A0A2H3JCG4</accession>
<protein>
    <submittedName>
        <fullName evidence="4">NAD(P)-binding protein</fullName>
    </submittedName>
</protein>
<dbReference type="SUPFAM" id="SSF51735">
    <property type="entry name" value="NAD(P)-binding Rossmann-fold domains"/>
    <property type="match status" value="1"/>
</dbReference>
<reference evidence="4 5" key="1">
    <citation type="journal article" date="2012" name="Science">
        <title>The Paleozoic origin of enzymatic lignin decomposition reconstructed from 31 fungal genomes.</title>
        <authorList>
            <person name="Floudas D."/>
            <person name="Binder M."/>
            <person name="Riley R."/>
            <person name="Barry K."/>
            <person name="Blanchette R.A."/>
            <person name="Henrissat B."/>
            <person name="Martinez A.T."/>
            <person name="Otillar R."/>
            <person name="Spatafora J.W."/>
            <person name="Yadav J.S."/>
            <person name="Aerts A."/>
            <person name="Benoit I."/>
            <person name="Boyd A."/>
            <person name="Carlson A."/>
            <person name="Copeland A."/>
            <person name="Coutinho P.M."/>
            <person name="de Vries R.P."/>
            <person name="Ferreira P."/>
            <person name="Findley K."/>
            <person name="Foster B."/>
            <person name="Gaskell J."/>
            <person name="Glotzer D."/>
            <person name="Gorecki P."/>
            <person name="Heitman J."/>
            <person name="Hesse C."/>
            <person name="Hori C."/>
            <person name="Igarashi K."/>
            <person name="Jurgens J.A."/>
            <person name="Kallen N."/>
            <person name="Kersten P."/>
            <person name="Kohler A."/>
            <person name="Kuees U."/>
            <person name="Kumar T.K.A."/>
            <person name="Kuo A."/>
            <person name="LaButti K."/>
            <person name="Larrondo L.F."/>
            <person name="Lindquist E."/>
            <person name="Ling A."/>
            <person name="Lombard V."/>
            <person name="Lucas S."/>
            <person name="Lundell T."/>
            <person name="Martin R."/>
            <person name="McLaughlin D.J."/>
            <person name="Morgenstern I."/>
            <person name="Morin E."/>
            <person name="Murat C."/>
            <person name="Nagy L.G."/>
            <person name="Nolan M."/>
            <person name="Ohm R.A."/>
            <person name="Patyshakuliyeva A."/>
            <person name="Rokas A."/>
            <person name="Ruiz-Duenas F.J."/>
            <person name="Sabat G."/>
            <person name="Salamov A."/>
            <person name="Samejima M."/>
            <person name="Schmutz J."/>
            <person name="Slot J.C."/>
            <person name="St John F."/>
            <person name="Stenlid J."/>
            <person name="Sun H."/>
            <person name="Sun S."/>
            <person name="Syed K."/>
            <person name="Tsang A."/>
            <person name="Wiebenga A."/>
            <person name="Young D."/>
            <person name="Pisabarro A."/>
            <person name="Eastwood D.C."/>
            <person name="Martin F."/>
            <person name="Cullen D."/>
            <person name="Grigoriev I.V."/>
            <person name="Hibbett D.S."/>
        </authorList>
    </citation>
    <scope>NUCLEOTIDE SEQUENCE [LARGE SCALE GENOMIC DNA]</scope>
    <source>
        <strain evidence="4 5">MD-104</strain>
    </source>
</reference>
<feature type="domain" description="NmrA-like" evidence="3">
    <location>
        <begin position="3"/>
        <end position="258"/>
    </location>
</feature>
<keyword evidence="2" id="KW-0521">NADP</keyword>
<dbReference type="InterPro" id="IPR036291">
    <property type="entry name" value="NAD(P)-bd_dom_sf"/>
</dbReference>
<sequence length="309" mass="34454">MGKLIAVCGATGNQGGSVARLLLQYPNEYTVRALTRDPQSRGAQELANLGAEVVKADLTIPSDVNEALKGCWGVFGVTNFYDPKIKDDPGSEERQGKNLVDAALSAGVRCFVWSTLPSSKRISGGRLVSRIYEGKYQVDDYIREKNLPACFLYTGNFYENMVYRAHMQYDAERDLVEFRQPIVKATTKLAMLYVEKDLSAVTKAVFDQWEAKQGELNHQYLYVSNARITPQDILASVKRVTGKECIYTVLPTTGVPDRDVMFQLYNEMGMYGAKEIPDENILKLGVKLHSIDDFVRARLAPHLGLPVVA</sequence>
<evidence type="ECO:0000313" key="5">
    <source>
        <dbReference type="Proteomes" id="UP000218811"/>
    </source>
</evidence>
<dbReference type="OMA" id="DRDIMFQ"/>
<comment type="similarity">
    <text evidence="1">Belongs to the NmrA-type oxidoreductase family.</text>
</comment>
<dbReference type="AlphaFoldDB" id="A0A2H3JCG4"/>
<dbReference type="OrthoDB" id="9997102at2759"/>
<dbReference type="Gene3D" id="3.90.25.10">
    <property type="entry name" value="UDP-galactose 4-epimerase, domain 1"/>
    <property type="match status" value="1"/>
</dbReference>
<evidence type="ECO:0000259" key="3">
    <source>
        <dbReference type="Pfam" id="PF05368"/>
    </source>
</evidence>
<dbReference type="PANTHER" id="PTHR42748">
    <property type="entry name" value="NITROGEN METABOLITE REPRESSION PROTEIN NMRA FAMILY MEMBER"/>
    <property type="match status" value="1"/>
</dbReference>
<proteinExistence type="inferred from homology"/>
<dbReference type="Proteomes" id="UP000218811">
    <property type="component" value="Unassembled WGS sequence"/>
</dbReference>
<dbReference type="GO" id="GO:0005634">
    <property type="term" value="C:nucleus"/>
    <property type="evidence" value="ECO:0007669"/>
    <property type="project" value="TreeGrafter"/>
</dbReference>
<dbReference type="InterPro" id="IPR051164">
    <property type="entry name" value="NmrA-like_oxidored"/>
</dbReference>
<dbReference type="STRING" id="742152.A0A2H3JCG4"/>
<evidence type="ECO:0000313" key="4">
    <source>
        <dbReference type="EMBL" id="PCH37493.1"/>
    </source>
</evidence>
<dbReference type="CDD" id="cd05251">
    <property type="entry name" value="NmrA_like_SDR_a"/>
    <property type="match status" value="1"/>
</dbReference>
<dbReference type="Pfam" id="PF05368">
    <property type="entry name" value="NmrA"/>
    <property type="match status" value="1"/>
</dbReference>
<dbReference type="InterPro" id="IPR008030">
    <property type="entry name" value="NmrA-like"/>
</dbReference>
<gene>
    <name evidence="4" type="ORF">WOLCODRAFT_140893</name>
</gene>
<name>A0A2H3JCG4_WOLCO</name>
<keyword evidence="5" id="KW-1185">Reference proteome</keyword>
<dbReference type="EMBL" id="KB467931">
    <property type="protein sequence ID" value="PCH37493.1"/>
    <property type="molecule type" value="Genomic_DNA"/>
</dbReference>
<organism evidence="4 5">
    <name type="scientific">Wolfiporia cocos (strain MD-104)</name>
    <name type="common">Brown rot fungus</name>
    <dbReference type="NCBI Taxonomy" id="742152"/>
    <lineage>
        <taxon>Eukaryota</taxon>
        <taxon>Fungi</taxon>
        <taxon>Dikarya</taxon>
        <taxon>Basidiomycota</taxon>
        <taxon>Agaricomycotina</taxon>
        <taxon>Agaricomycetes</taxon>
        <taxon>Polyporales</taxon>
        <taxon>Phaeolaceae</taxon>
        <taxon>Wolfiporia</taxon>
    </lineage>
</organism>
<evidence type="ECO:0000256" key="2">
    <source>
        <dbReference type="ARBA" id="ARBA00022857"/>
    </source>
</evidence>
<dbReference type="PANTHER" id="PTHR42748:SF7">
    <property type="entry name" value="NMRA LIKE REDOX SENSOR 1-RELATED"/>
    <property type="match status" value="1"/>
</dbReference>
<evidence type="ECO:0000256" key="1">
    <source>
        <dbReference type="ARBA" id="ARBA00006328"/>
    </source>
</evidence>
<dbReference type="Gene3D" id="3.40.50.720">
    <property type="entry name" value="NAD(P)-binding Rossmann-like Domain"/>
    <property type="match status" value="1"/>
</dbReference>